<sequence>MPARSRKAPLSQQLVHRCSPNRSNVAEEYLPDWSVREEVERSAETPEDDKKWDEVENLVHLYNHGVQFYSLENLPDEVSWYKEAFHNYNACRSSTASSQERKNTDSSSTAPSSSQMENGKESSSNSDSVLK</sequence>
<dbReference type="AlphaFoldDB" id="A0AAD5WHZ4"/>
<dbReference type="EMBL" id="JAHQIW010006800">
    <property type="protein sequence ID" value="KAJ1370565.1"/>
    <property type="molecule type" value="Genomic_DNA"/>
</dbReference>
<evidence type="ECO:0000256" key="1">
    <source>
        <dbReference type="SAM" id="MobiDB-lite"/>
    </source>
</evidence>
<protein>
    <submittedName>
        <fullName evidence="2">Uncharacterized protein</fullName>
    </submittedName>
</protein>
<organism evidence="2 3">
    <name type="scientific">Parelaphostrongylus tenuis</name>
    <name type="common">Meningeal worm</name>
    <dbReference type="NCBI Taxonomy" id="148309"/>
    <lineage>
        <taxon>Eukaryota</taxon>
        <taxon>Metazoa</taxon>
        <taxon>Ecdysozoa</taxon>
        <taxon>Nematoda</taxon>
        <taxon>Chromadorea</taxon>
        <taxon>Rhabditida</taxon>
        <taxon>Rhabditina</taxon>
        <taxon>Rhabditomorpha</taxon>
        <taxon>Strongyloidea</taxon>
        <taxon>Metastrongylidae</taxon>
        <taxon>Parelaphostrongylus</taxon>
    </lineage>
</organism>
<accession>A0AAD5WHZ4</accession>
<keyword evidence="3" id="KW-1185">Reference proteome</keyword>
<dbReference type="Proteomes" id="UP001196413">
    <property type="component" value="Unassembled WGS sequence"/>
</dbReference>
<comment type="caution">
    <text evidence="2">The sequence shown here is derived from an EMBL/GenBank/DDBJ whole genome shotgun (WGS) entry which is preliminary data.</text>
</comment>
<feature type="region of interest" description="Disordered" evidence="1">
    <location>
        <begin position="92"/>
        <end position="131"/>
    </location>
</feature>
<reference evidence="2" key="1">
    <citation type="submission" date="2021-06" db="EMBL/GenBank/DDBJ databases">
        <title>Parelaphostrongylus tenuis whole genome reference sequence.</title>
        <authorList>
            <person name="Garwood T.J."/>
            <person name="Larsen P.A."/>
            <person name="Fountain-Jones N.M."/>
            <person name="Garbe J.R."/>
            <person name="Macchietto M.G."/>
            <person name="Kania S.A."/>
            <person name="Gerhold R.W."/>
            <person name="Richards J.E."/>
            <person name="Wolf T.M."/>
        </authorList>
    </citation>
    <scope>NUCLEOTIDE SEQUENCE</scope>
    <source>
        <strain evidence="2">MNPRO001-30</strain>
        <tissue evidence="2">Meninges</tissue>
    </source>
</reference>
<name>A0AAD5WHZ4_PARTN</name>
<proteinExistence type="predicted"/>
<evidence type="ECO:0000313" key="3">
    <source>
        <dbReference type="Proteomes" id="UP001196413"/>
    </source>
</evidence>
<gene>
    <name evidence="2" type="ORF">KIN20_032312</name>
</gene>
<feature type="compositionally biased region" description="Polar residues" evidence="1">
    <location>
        <begin position="10"/>
        <end position="21"/>
    </location>
</feature>
<evidence type="ECO:0000313" key="2">
    <source>
        <dbReference type="EMBL" id="KAJ1370565.1"/>
    </source>
</evidence>
<feature type="region of interest" description="Disordered" evidence="1">
    <location>
        <begin position="1"/>
        <end position="21"/>
    </location>
</feature>
<feature type="compositionally biased region" description="Polar residues" evidence="1">
    <location>
        <begin position="115"/>
        <end position="131"/>
    </location>
</feature>